<protein>
    <submittedName>
        <fullName evidence="2">Uncharacterized protein</fullName>
    </submittedName>
</protein>
<organism evidence="2 3">
    <name type="scientific">Hordeum vulgare subsp. vulgare</name>
    <name type="common">Domesticated barley</name>
    <dbReference type="NCBI Taxonomy" id="112509"/>
    <lineage>
        <taxon>Eukaryota</taxon>
        <taxon>Viridiplantae</taxon>
        <taxon>Streptophyta</taxon>
        <taxon>Embryophyta</taxon>
        <taxon>Tracheophyta</taxon>
        <taxon>Spermatophyta</taxon>
        <taxon>Magnoliopsida</taxon>
        <taxon>Liliopsida</taxon>
        <taxon>Poales</taxon>
        <taxon>Poaceae</taxon>
        <taxon>BOP clade</taxon>
        <taxon>Pooideae</taxon>
        <taxon>Triticodae</taxon>
        <taxon>Triticeae</taxon>
        <taxon>Hordeinae</taxon>
        <taxon>Hordeum</taxon>
    </lineage>
</organism>
<dbReference type="Gramene" id="HORVU.MOREX.r3.2HG0162030.1">
    <property type="protein sequence ID" value="HORVU.MOREX.r3.2HG0162030.1"/>
    <property type="gene ID" value="HORVU.MOREX.r3.2HG0162030"/>
</dbReference>
<reference evidence="3" key="1">
    <citation type="journal article" date="2012" name="Nature">
        <title>A physical, genetic and functional sequence assembly of the barley genome.</title>
        <authorList>
            <consortium name="The International Barley Genome Sequencing Consortium"/>
            <person name="Mayer K.F."/>
            <person name="Waugh R."/>
            <person name="Brown J.W."/>
            <person name="Schulman A."/>
            <person name="Langridge P."/>
            <person name="Platzer M."/>
            <person name="Fincher G.B."/>
            <person name="Muehlbauer G.J."/>
            <person name="Sato K."/>
            <person name="Close T.J."/>
            <person name="Wise R.P."/>
            <person name="Stein N."/>
        </authorList>
    </citation>
    <scope>NUCLEOTIDE SEQUENCE [LARGE SCALE GENOMIC DNA]</scope>
    <source>
        <strain evidence="3">cv. Morex</strain>
    </source>
</reference>
<evidence type="ECO:0000313" key="2">
    <source>
        <dbReference type="EnsemblPlants" id="HORVU.MOREX.r3.2HG0162030.1"/>
    </source>
</evidence>
<evidence type="ECO:0000256" key="1">
    <source>
        <dbReference type="SAM" id="MobiDB-lite"/>
    </source>
</evidence>
<sequence>MDDEYYLFAGEGYDADGTDINQPVDSSKTGHIDLDPFDYVYSNIPDSTRRTATIAKPRSSSTRRMASAVEMGK</sequence>
<dbReference type="EnsemblPlants" id="HORVU.MOREX.r3.2HG0162030.1">
    <property type="protein sequence ID" value="HORVU.MOREX.r3.2HG0162030.1"/>
    <property type="gene ID" value="HORVU.MOREX.r3.2HG0162030"/>
</dbReference>
<dbReference type="Proteomes" id="UP000011116">
    <property type="component" value="Chromosome 2H"/>
</dbReference>
<reference evidence="2" key="2">
    <citation type="submission" date="2020-10" db="EMBL/GenBank/DDBJ databases">
        <authorList>
            <person name="Scholz U."/>
            <person name="Mascher M."/>
            <person name="Fiebig A."/>
        </authorList>
    </citation>
    <scope>NUCLEOTIDE SEQUENCE [LARGE SCALE GENOMIC DNA]</scope>
    <source>
        <strain evidence="2">cv. Morex</strain>
    </source>
</reference>
<name>A0A8I6WST6_HORVV</name>
<keyword evidence="3" id="KW-1185">Reference proteome</keyword>
<evidence type="ECO:0000313" key="3">
    <source>
        <dbReference type="Proteomes" id="UP000011116"/>
    </source>
</evidence>
<accession>A0A8I6WST6</accession>
<reference evidence="2" key="3">
    <citation type="submission" date="2022-01" db="UniProtKB">
        <authorList>
            <consortium name="EnsemblPlants"/>
        </authorList>
    </citation>
    <scope>IDENTIFICATION</scope>
    <source>
        <strain evidence="2">subsp. vulgare</strain>
    </source>
</reference>
<feature type="region of interest" description="Disordered" evidence="1">
    <location>
        <begin position="54"/>
        <end position="73"/>
    </location>
</feature>
<dbReference type="AlphaFoldDB" id="A0A8I6WST6"/>
<proteinExistence type="predicted"/>